<keyword evidence="7" id="KW-1185">Reference proteome</keyword>
<evidence type="ECO:0000256" key="2">
    <source>
        <dbReference type="ARBA" id="ARBA00022448"/>
    </source>
</evidence>
<dbReference type="Gene3D" id="3.40.190.10">
    <property type="entry name" value="Periplasmic binding protein-like II"/>
    <property type="match status" value="1"/>
</dbReference>
<evidence type="ECO:0000256" key="1">
    <source>
        <dbReference type="ARBA" id="ARBA00005695"/>
    </source>
</evidence>
<dbReference type="PANTHER" id="PTHR30290:SF9">
    <property type="entry name" value="OLIGOPEPTIDE-BINDING PROTEIN APPA"/>
    <property type="match status" value="1"/>
</dbReference>
<keyword evidence="2" id="KW-0813">Transport</keyword>
<evidence type="ECO:0000259" key="5">
    <source>
        <dbReference type="Pfam" id="PF00496"/>
    </source>
</evidence>
<dbReference type="GO" id="GO:0015833">
    <property type="term" value="P:peptide transport"/>
    <property type="evidence" value="ECO:0007669"/>
    <property type="project" value="TreeGrafter"/>
</dbReference>
<accession>A0A510DTN2</accession>
<keyword evidence="4" id="KW-0812">Transmembrane</keyword>
<name>A0A510DTN2_9CREN</name>
<dbReference type="PANTHER" id="PTHR30290">
    <property type="entry name" value="PERIPLASMIC BINDING COMPONENT OF ABC TRANSPORTER"/>
    <property type="match status" value="1"/>
</dbReference>
<comment type="similarity">
    <text evidence="1">Belongs to the bacterial solute-binding protein 5 family.</text>
</comment>
<dbReference type="Pfam" id="PF00496">
    <property type="entry name" value="SBP_bac_5"/>
    <property type="match status" value="1"/>
</dbReference>
<evidence type="ECO:0000313" key="7">
    <source>
        <dbReference type="Proteomes" id="UP000322983"/>
    </source>
</evidence>
<dbReference type="GO" id="GO:1904680">
    <property type="term" value="F:peptide transmembrane transporter activity"/>
    <property type="evidence" value="ECO:0007669"/>
    <property type="project" value="TreeGrafter"/>
</dbReference>
<protein>
    <recommendedName>
        <fullName evidence="5">Solute-binding protein family 5 domain-containing protein</fullName>
    </recommendedName>
</protein>
<dbReference type="KEGG" id="step:IC006_0724"/>
<organism evidence="6 7">
    <name type="scientific">Sulfuracidifex tepidarius</name>
    <dbReference type="NCBI Taxonomy" id="1294262"/>
    <lineage>
        <taxon>Archaea</taxon>
        <taxon>Thermoproteota</taxon>
        <taxon>Thermoprotei</taxon>
        <taxon>Sulfolobales</taxon>
        <taxon>Sulfolobaceae</taxon>
        <taxon>Sulfuracidifex</taxon>
    </lineage>
</organism>
<dbReference type="EMBL" id="AP018929">
    <property type="protein sequence ID" value="BBG23440.1"/>
    <property type="molecule type" value="Genomic_DNA"/>
</dbReference>
<gene>
    <name evidence="6" type="ORF">IC006_0724</name>
</gene>
<feature type="transmembrane region" description="Helical" evidence="4">
    <location>
        <begin position="738"/>
        <end position="760"/>
    </location>
</feature>
<evidence type="ECO:0000313" key="6">
    <source>
        <dbReference type="EMBL" id="BBG23440.1"/>
    </source>
</evidence>
<dbReference type="SUPFAM" id="SSF53850">
    <property type="entry name" value="Periplasmic binding protein-like II"/>
    <property type="match status" value="2"/>
</dbReference>
<dbReference type="RefSeq" id="WP_084739803.1">
    <property type="nucleotide sequence ID" value="NZ_AP018929.1"/>
</dbReference>
<keyword evidence="4" id="KW-0472">Membrane</keyword>
<keyword evidence="3" id="KW-0732">Signal</keyword>
<dbReference type="Gene3D" id="3.10.105.10">
    <property type="entry name" value="Dipeptide-binding Protein, Domain 3"/>
    <property type="match status" value="1"/>
</dbReference>
<dbReference type="Proteomes" id="UP000322983">
    <property type="component" value="Chromosome"/>
</dbReference>
<dbReference type="OrthoDB" id="194307at2157"/>
<dbReference type="STRING" id="1294262.GCA_001316085_02013"/>
<dbReference type="AlphaFoldDB" id="A0A510DTN2"/>
<reference evidence="6 7" key="1">
    <citation type="journal article" date="2020" name="Int. J. Syst. Evol. Microbiol.">
        <title>Sulfuracidifex tepidarius gen. nov., sp. nov. and transfer of Sulfolobus metallicus Huber and Stetter 1992 to the genus Sulfuracidifex as Sulfuracidifex metallicus comb. nov.</title>
        <authorList>
            <person name="Itoh T."/>
            <person name="Miura T."/>
            <person name="Sakai H.D."/>
            <person name="Kato S."/>
            <person name="Ohkuma M."/>
            <person name="Takashina T."/>
        </authorList>
    </citation>
    <scope>NUCLEOTIDE SEQUENCE [LARGE SCALE GENOMIC DNA]</scope>
    <source>
        <strain evidence="6 7">IC-006</strain>
    </source>
</reference>
<proteinExistence type="inferred from homology"/>
<evidence type="ECO:0000256" key="3">
    <source>
        <dbReference type="ARBA" id="ARBA00022729"/>
    </source>
</evidence>
<sequence>MQSKSKVLSVLLVGIMLFSMIIDVGISTNAAYVSATANEPVINWYQVSYTCPWVGSIEYIFSISTHTAEFSALQKGQIDFATITHQSDFETGQKDSNLWVNTSVQESFGLLAFAFGNPLTANVNFRYAISNLLNYQVITDKINDDGLLGIGTPYYLFPGIPFYKPFISENASLWYQKYESYNLSMAVYHLEQIPNVTHVNGQWYYQGKPLKLTFTYPSGDTPAEKLATYLQDQAASINLTIVPVQTTFAQLIEAATTPPYNAFNITTFGWVNLGPFAESWMQGIYTSPSNTGGFSNSTIDTLLDKASLAPSLTQAEVYVREADFYLQQQLPYIITSWSNAVDGIYLPGWADYIYLNVTSEYAYSIINVHPRGSFLNGTFIYSSVSSSAPRHINPYASASVYAFNVLGDIYPGLVSYEYANQTALLPLLAKSWNLQLIPKETLPNGDLIVNGSVLTVNLVHNATWDNGVPVTAYDVNFTIWWLDIPGMMGTNTFDGLHVNYTALYNNGEISTDYFGSQPYIVWTQVTSPYQIKIYMNASSYADEFDALDGYYVYPAFVFNTTNPATVYTEKIADLQSGGPYYFAGAFNNYQEYLVKANLHYARIDPLIFLQNVTPGKTYTFTDNVTAYVWDNSTLSNMPVQISNATVYVYLKYLGDGMPYENVTVNGKPFMVIAKNDGNGIYTANINTSSLKPGVYEIVAKAVWNAGGASRELFNFGSIAVGAVPTTTTTSTTTTPSSLPVVDIGIAVVAIVIIAAAVVLLRRR</sequence>
<keyword evidence="4" id="KW-1133">Transmembrane helix</keyword>
<dbReference type="GeneID" id="41714537"/>
<dbReference type="InterPro" id="IPR000914">
    <property type="entry name" value="SBP_5_dom"/>
</dbReference>
<feature type="domain" description="Solute-binding protein family 5" evidence="5">
    <location>
        <begin position="63"/>
        <end position="288"/>
    </location>
</feature>
<dbReference type="InterPro" id="IPR039424">
    <property type="entry name" value="SBP_5"/>
</dbReference>
<evidence type="ECO:0000256" key="4">
    <source>
        <dbReference type="SAM" id="Phobius"/>
    </source>
</evidence>